<organism evidence="1">
    <name type="scientific">Thiolapillus brandeum</name>
    <dbReference type="NCBI Taxonomy" id="1076588"/>
    <lineage>
        <taxon>Bacteria</taxon>
        <taxon>Pseudomonadati</taxon>
        <taxon>Pseudomonadota</taxon>
        <taxon>Gammaproteobacteria</taxon>
        <taxon>Chromatiales</taxon>
        <taxon>Sedimenticolaceae</taxon>
        <taxon>Thiolapillus</taxon>
    </lineage>
</organism>
<protein>
    <submittedName>
        <fullName evidence="1">Segregation and condensation protein A</fullName>
    </submittedName>
</protein>
<accession>A0A831NZB8</accession>
<comment type="caution">
    <text evidence="1">The sequence shown here is derived from an EMBL/GenBank/DDBJ whole genome shotgun (WGS) entry which is preliminary data.</text>
</comment>
<gene>
    <name evidence="1" type="ORF">ENG92_05130</name>
</gene>
<dbReference type="EMBL" id="DRCV01000225">
    <property type="protein sequence ID" value="HDK38379.1"/>
    <property type="molecule type" value="Genomic_DNA"/>
</dbReference>
<reference evidence="1" key="1">
    <citation type="journal article" date="2020" name="mSystems">
        <title>Genome- and Community-Level Interaction Insights into Carbon Utilization and Element Cycling Functions of Hydrothermarchaeota in Hydrothermal Sediment.</title>
        <authorList>
            <person name="Zhou Z."/>
            <person name="Liu Y."/>
            <person name="Xu W."/>
            <person name="Pan J."/>
            <person name="Luo Z.H."/>
            <person name="Li M."/>
        </authorList>
    </citation>
    <scope>NUCLEOTIDE SEQUENCE [LARGE SCALE GENOMIC DNA]</scope>
    <source>
        <strain evidence="1">HyVt-26</strain>
    </source>
</reference>
<dbReference type="AlphaFoldDB" id="A0A831NZB8"/>
<sequence length="97" mass="10836">MSDDSTKEREILVVMRKVLASVIKDTTPEFKTMKHPLSTNTIEELKMCLSLIAARERELAQAAGTAQSRPYYSDEKVKAEVVPISKIGGLKEKPDDQ</sequence>
<name>A0A831NZB8_9GAMM</name>
<evidence type="ECO:0000313" key="1">
    <source>
        <dbReference type="EMBL" id="HDK38379.1"/>
    </source>
</evidence>
<proteinExistence type="predicted"/>
<dbReference type="Proteomes" id="UP000885822">
    <property type="component" value="Unassembled WGS sequence"/>
</dbReference>